<dbReference type="InterPro" id="IPR014710">
    <property type="entry name" value="RmlC-like_jellyroll"/>
</dbReference>
<dbReference type="GO" id="GO:0005975">
    <property type="term" value="P:carbohydrate metabolic process"/>
    <property type="evidence" value="ECO:0007669"/>
    <property type="project" value="InterPro"/>
</dbReference>
<dbReference type="AlphaFoldDB" id="A0A0F7ZTM9"/>
<gene>
    <name evidence="4" type="ORF">HIM_07187</name>
</gene>
<proteinExistence type="predicted"/>
<protein>
    <recommendedName>
        <fullName evidence="3">Mannose-6-phosphate isomerase cupin domain-containing protein</fullName>
    </recommendedName>
</protein>
<dbReference type="OrthoDB" id="3452273at2759"/>
<sequence>MAPILLPPNQPEDAMYAGGAQITSFRSCAPCSSHQPEDWVASTTCGHGSNGVGYTRLPDGRLLRDAVTSSPDTWLGADHVAKFGPDTKLLVKLLDAGQRLPVHAHPHRDWAAKHLGAKHGKAEAWYVMTPGSVWFGLREGMERDELLSLVTAGRGTEVLARMHKIDVEPHQTIYVPPGVLHCLGEGVMVVEVQEPEDMSVLCEWADFNIDGEKHGHLGLGFETALTAVETKARSADDMAKLIKDAKPSDSVYPDASREYFELERRKIDGRGRLRRGFAIVIVIEGNASMTVEGADKLTLKRGSTVVVPHADGDFTLEGNIDVLVARPPQ</sequence>
<dbReference type="CDD" id="cd07010">
    <property type="entry name" value="cupin_PMI_type_I_N_bac"/>
    <property type="match status" value="1"/>
</dbReference>
<dbReference type="Gene3D" id="2.60.120.10">
    <property type="entry name" value="Jelly Rolls"/>
    <property type="match status" value="2"/>
</dbReference>
<dbReference type="EMBL" id="KQ030535">
    <property type="protein sequence ID" value="KJZ73393.1"/>
    <property type="molecule type" value="Genomic_DNA"/>
</dbReference>
<dbReference type="Pfam" id="PF21621">
    <property type="entry name" value="MPI_cupin_dom"/>
    <property type="match status" value="1"/>
</dbReference>
<feature type="domain" description="Mannose-6-phosphate isomerase cupin" evidence="3">
    <location>
        <begin position="257"/>
        <end position="325"/>
    </location>
</feature>
<dbReference type="SUPFAM" id="SSF51182">
    <property type="entry name" value="RmlC-like cupins"/>
    <property type="match status" value="1"/>
</dbReference>
<dbReference type="InterPro" id="IPR049071">
    <property type="entry name" value="MPI_cupin_dom"/>
</dbReference>
<evidence type="ECO:0000313" key="5">
    <source>
        <dbReference type="Proteomes" id="UP000054481"/>
    </source>
</evidence>
<name>A0A0F7ZTM9_9HYPO</name>
<evidence type="ECO:0000259" key="3">
    <source>
        <dbReference type="Pfam" id="PF21621"/>
    </source>
</evidence>
<evidence type="ECO:0000313" key="4">
    <source>
        <dbReference type="EMBL" id="KJZ73393.1"/>
    </source>
</evidence>
<dbReference type="PANTHER" id="PTHR42742:SF3">
    <property type="entry name" value="FRUCTOKINASE"/>
    <property type="match status" value="1"/>
</dbReference>
<evidence type="ECO:0000256" key="2">
    <source>
        <dbReference type="ARBA" id="ARBA00022833"/>
    </source>
</evidence>
<organism evidence="4 5">
    <name type="scientific">Hirsutella minnesotensis 3608</name>
    <dbReference type="NCBI Taxonomy" id="1043627"/>
    <lineage>
        <taxon>Eukaryota</taxon>
        <taxon>Fungi</taxon>
        <taxon>Dikarya</taxon>
        <taxon>Ascomycota</taxon>
        <taxon>Pezizomycotina</taxon>
        <taxon>Sordariomycetes</taxon>
        <taxon>Hypocreomycetidae</taxon>
        <taxon>Hypocreales</taxon>
        <taxon>Ophiocordycipitaceae</taxon>
        <taxon>Hirsutella</taxon>
    </lineage>
</organism>
<dbReference type="PIRSF" id="PIRSF036894">
    <property type="entry name" value="PMI_Firm_short"/>
    <property type="match status" value="1"/>
</dbReference>
<evidence type="ECO:0000256" key="1">
    <source>
        <dbReference type="ARBA" id="ARBA00022723"/>
    </source>
</evidence>
<dbReference type="GO" id="GO:0046872">
    <property type="term" value="F:metal ion binding"/>
    <property type="evidence" value="ECO:0007669"/>
    <property type="project" value="UniProtKB-KW"/>
</dbReference>
<dbReference type="InterPro" id="IPR011051">
    <property type="entry name" value="RmlC_Cupin_sf"/>
</dbReference>
<keyword evidence="2" id="KW-0862">Zinc</keyword>
<keyword evidence="5" id="KW-1185">Reference proteome</keyword>
<keyword evidence="1" id="KW-0479">Metal-binding</keyword>
<dbReference type="InterPro" id="IPR051804">
    <property type="entry name" value="Carb_Metab_Reg_Kinase/Isom"/>
</dbReference>
<accession>A0A0F7ZTM9</accession>
<dbReference type="Proteomes" id="UP000054481">
    <property type="component" value="Unassembled WGS sequence"/>
</dbReference>
<dbReference type="InterPro" id="IPR014628">
    <property type="entry name" value="Man6P_isomerase_Firm_short"/>
</dbReference>
<dbReference type="PANTHER" id="PTHR42742">
    <property type="entry name" value="TRANSCRIPTIONAL REPRESSOR MPRA"/>
    <property type="match status" value="1"/>
</dbReference>
<dbReference type="GO" id="GO:0004476">
    <property type="term" value="F:mannose-6-phosphate isomerase activity"/>
    <property type="evidence" value="ECO:0007669"/>
    <property type="project" value="InterPro"/>
</dbReference>
<reference evidence="4 5" key="1">
    <citation type="journal article" date="2014" name="Genome Biol. Evol.">
        <title>Comparative genomics and transcriptomics analyses reveal divergent lifestyle features of nematode endoparasitic fungus Hirsutella minnesotensis.</title>
        <authorList>
            <person name="Lai Y."/>
            <person name="Liu K."/>
            <person name="Zhang X."/>
            <person name="Zhang X."/>
            <person name="Li K."/>
            <person name="Wang N."/>
            <person name="Shu C."/>
            <person name="Wu Y."/>
            <person name="Wang C."/>
            <person name="Bushley K.E."/>
            <person name="Xiang M."/>
            <person name="Liu X."/>
        </authorList>
    </citation>
    <scope>NUCLEOTIDE SEQUENCE [LARGE SCALE GENOMIC DNA]</scope>
    <source>
        <strain evidence="4 5">3608</strain>
    </source>
</reference>